<feature type="transmembrane region" description="Helical" evidence="2">
    <location>
        <begin position="170"/>
        <end position="200"/>
    </location>
</feature>
<dbReference type="AlphaFoldDB" id="A0A7V4U0U6"/>
<dbReference type="Proteomes" id="UP000885779">
    <property type="component" value="Unassembled WGS sequence"/>
</dbReference>
<feature type="transmembrane region" description="Helical" evidence="2">
    <location>
        <begin position="134"/>
        <end position="158"/>
    </location>
</feature>
<organism evidence="3">
    <name type="scientific">Caldithrix abyssi</name>
    <dbReference type="NCBI Taxonomy" id="187145"/>
    <lineage>
        <taxon>Bacteria</taxon>
        <taxon>Pseudomonadati</taxon>
        <taxon>Calditrichota</taxon>
        <taxon>Calditrichia</taxon>
        <taxon>Calditrichales</taxon>
        <taxon>Calditrichaceae</taxon>
        <taxon>Caldithrix</taxon>
    </lineage>
</organism>
<dbReference type="InterPro" id="IPR019734">
    <property type="entry name" value="TPR_rpt"/>
</dbReference>
<feature type="transmembrane region" description="Helical" evidence="2">
    <location>
        <begin position="212"/>
        <end position="230"/>
    </location>
</feature>
<accession>A0A7V4U0U6</accession>
<comment type="caution">
    <text evidence="3">The sequence shown here is derived from an EMBL/GenBank/DDBJ whole genome shotgun (WGS) entry which is preliminary data.</text>
</comment>
<keyword evidence="1" id="KW-0802">TPR repeat</keyword>
<gene>
    <name evidence="3" type="ORF">ENK44_09090</name>
</gene>
<protein>
    <recommendedName>
        <fullName evidence="4">Glycosyltransferase RgtA/B/C/D-like domain-containing protein</fullName>
    </recommendedName>
</protein>
<evidence type="ECO:0000313" key="3">
    <source>
        <dbReference type="EMBL" id="HGY55844.1"/>
    </source>
</evidence>
<evidence type="ECO:0000256" key="2">
    <source>
        <dbReference type="SAM" id="Phobius"/>
    </source>
</evidence>
<feature type="transmembrane region" description="Helical" evidence="2">
    <location>
        <begin position="347"/>
        <end position="365"/>
    </location>
</feature>
<keyword evidence="2" id="KW-0812">Transmembrane</keyword>
<keyword evidence="2" id="KW-1133">Transmembrane helix</keyword>
<feature type="transmembrane region" description="Helical" evidence="2">
    <location>
        <begin position="421"/>
        <end position="441"/>
    </location>
</feature>
<feature type="transmembrane region" description="Helical" evidence="2">
    <location>
        <begin position="96"/>
        <end position="114"/>
    </location>
</feature>
<evidence type="ECO:0000256" key="1">
    <source>
        <dbReference type="PROSITE-ProRule" id="PRU00339"/>
    </source>
</evidence>
<proteinExistence type="predicted"/>
<name>A0A7V4U0U6_CALAY</name>
<feature type="transmembrane region" description="Helical" evidence="2">
    <location>
        <begin position="398"/>
        <end position="415"/>
    </location>
</feature>
<feature type="repeat" description="TPR" evidence="1">
    <location>
        <begin position="450"/>
        <end position="483"/>
    </location>
</feature>
<keyword evidence="2" id="KW-0472">Membrane</keyword>
<feature type="transmembrane region" description="Helical" evidence="2">
    <location>
        <begin position="371"/>
        <end position="391"/>
    </location>
</feature>
<evidence type="ECO:0008006" key="4">
    <source>
        <dbReference type="Google" id="ProtNLM"/>
    </source>
</evidence>
<dbReference type="PROSITE" id="PS50005">
    <property type="entry name" value="TPR"/>
    <property type="match status" value="1"/>
</dbReference>
<reference evidence="3" key="1">
    <citation type="journal article" date="2020" name="mSystems">
        <title>Genome- and Community-Level Interaction Insights into Carbon Utilization and Element Cycling Functions of Hydrothermarchaeota in Hydrothermal Sediment.</title>
        <authorList>
            <person name="Zhou Z."/>
            <person name="Liu Y."/>
            <person name="Xu W."/>
            <person name="Pan J."/>
            <person name="Luo Z.H."/>
            <person name="Li M."/>
        </authorList>
    </citation>
    <scope>NUCLEOTIDE SEQUENCE [LARGE SCALE GENOMIC DNA]</scope>
    <source>
        <strain evidence="3">HyVt-577</strain>
    </source>
</reference>
<dbReference type="EMBL" id="DRQG01000085">
    <property type="protein sequence ID" value="HGY55844.1"/>
    <property type="molecule type" value="Genomic_DNA"/>
</dbReference>
<feature type="transmembrane region" description="Helical" evidence="2">
    <location>
        <begin position="7"/>
        <end position="26"/>
    </location>
</feature>
<sequence>MKPKYKKIEPILLGCITLFISIYYLVETHSLPHRLIPVADAMLYYSKAVYLNSIHDLIGFPLSKFYVVYIFVISKVTSFFKYTLGLDCTVLEILTYLNAVLYSISVGLIVWLGNQISRMVGVLSGTFMILFGPAIFYQGVALPIVPILFLETVCLVLLHKWLFLGKNIYLILFLIILGILIELRPHFLIIIPVLSGFLFFSHNKTIFRRKTFSLFLPLLALWPVLLFLLIQGKSAEMPIRSSVGMNLFIGNHSGADGLYTKIPYLDNTPAGFQRSSKEYIRKQTGTEISSLDENVFWLKRVINFYYSKPKEGLLLFIKKFQHLLSGKEFPLNYDYAIQSSFSDLFRILKLNFGFLIPLALVFTFIKSSDEFLSLVKIWFWSYVTSLFIFFISSDHRMPLLPVAVLFSACLFHYLYKTMMLGSIKKIVAILSVILILTFISLKDDTSWPHHYTYHQIGEMSIALNNKKFALKAFTRALVEKPDFLPSLIMTARLNQYLGDQAKTTSYSSELKKLK</sequence>